<gene>
    <name evidence="2" type="ORF">GYMLUDRAFT_705432</name>
</gene>
<feature type="transmembrane region" description="Helical" evidence="1">
    <location>
        <begin position="7"/>
        <end position="24"/>
    </location>
</feature>
<keyword evidence="1" id="KW-0472">Membrane</keyword>
<accession>A0A0D0B487</accession>
<evidence type="ECO:0000313" key="2">
    <source>
        <dbReference type="EMBL" id="KIK58065.1"/>
    </source>
</evidence>
<name>A0A0D0B487_9AGAR</name>
<evidence type="ECO:0000256" key="1">
    <source>
        <dbReference type="SAM" id="Phobius"/>
    </source>
</evidence>
<evidence type="ECO:0000313" key="3">
    <source>
        <dbReference type="Proteomes" id="UP000053593"/>
    </source>
</evidence>
<reference evidence="2 3" key="1">
    <citation type="submission" date="2014-04" db="EMBL/GenBank/DDBJ databases">
        <title>Evolutionary Origins and Diversification of the Mycorrhizal Mutualists.</title>
        <authorList>
            <consortium name="DOE Joint Genome Institute"/>
            <consortium name="Mycorrhizal Genomics Consortium"/>
            <person name="Kohler A."/>
            <person name="Kuo A."/>
            <person name="Nagy L.G."/>
            <person name="Floudas D."/>
            <person name="Copeland A."/>
            <person name="Barry K.W."/>
            <person name="Cichocki N."/>
            <person name="Veneault-Fourrey C."/>
            <person name="LaButti K."/>
            <person name="Lindquist E.A."/>
            <person name="Lipzen A."/>
            <person name="Lundell T."/>
            <person name="Morin E."/>
            <person name="Murat C."/>
            <person name="Riley R."/>
            <person name="Ohm R."/>
            <person name="Sun H."/>
            <person name="Tunlid A."/>
            <person name="Henrissat B."/>
            <person name="Grigoriev I.V."/>
            <person name="Hibbett D.S."/>
            <person name="Martin F."/>
        </authorList>
    </citation>
    <scope>NUCLEOTIDE SEQUENCE [LARGE SCALE GENOMIC DNA]</scope>
    <source>
        <strain evidence="2 3">FD-317 M1</strain>
    </source>
</reference>
<keyword evidence="3" id="KW-1185">Reference proteome</keyword>
<dbReference type="AlphaFoldDB" id="A0A0D0B487"/>
<protein>
    <submittedName>
        <fullName evidence="2">Uncharacterized protein</fullName>
    </submittedName>
</protein>
<keyword evidence="1" id="KW-1133">Transmembrane helix</keyword>
<dbReference type="Proteomes" id="UP000053593">
    <property type="component" value="Unassembled WGS sequence"/>
</dbReference>
<sequence length="135" mass="15933">MVDWHRLVILYVTLILYRFGFFQVCSDSSFDTPHKIVLRRQVSVISGIKEISYPHRSTSEIIYQPRGSQGCNQDTKELEKVKVTETAPLYPLLKPHRVDENRLEFGLNVDRREKNHENWRRNSGNTYLIIERLTS</sequence>
<keyword evidence="1" id="KW-0812">Transmembrane</keyword>
<dbReference type="HOGENOM" id="CLU_1885996_0_0_1"/>
<organism evidence="2 3">
    <name type="scientific">Collybiopsis luxurians FD-317 M1</name>
    <dbReference type="NCBI Taxonomy" id="944289"/>
    <lineage>
        <taxon>Eukaryota</taxon>
        <taxon>Fungi</taxon>
        <taxon>Dikarya</taxon>
        <taxon>Basidiomycota</taxon>
        <taxon>Agaricomycotina</taxon>
        <taxon>Agaricomycetes</taxon>
        <taxon>Agaricomycetidae</taxon>
        <taxon>Agaricales</taxon>
        <taxon>Marasmiineae</taxon>
        <taxon>Omphalotaceae</taxon>
        <taxon>Collybiopsis</taxon>
        <taxon>Collybiopsis luxurians</taxon>
    </lineage>
</organism>
<dbReference type="EMBL" id="KN834787">
    <property type="protein sequence ID" value="KIK58065.1"/>
    <property type="molecule type" value="Genomic_DNA"/>
</dbReference>
<proteinExistence type="predicted"/>